<sequence length="828" mass="91905">MFVVQTVRAVEDDYLVTAMETMQQMTEDIKSSRETIRSSTDQLPYSEEAQGGGRGSPMRSRSAEPPNTNTKEVNNFDNYDSLSFQDALTPSNAADLPPAAITQTPASPPNTEDLSHISANVDALINEAERQNRVLKWGEDDQNEKFLTVEEIITKRRQEAMRKQGLQLVQILRDAEEAGYTSEDVSIALTHCGDKNPLEWLKENWRHMVDTVSTLATNYGQERRVNDVGSITAAEARVALRVHKGNIWAAVTECVEQRQKKFSEIYARGKFRREEVIRALEANDGDADKAFLQLNRFQLQPFLNKIWQPQQVLGHLAKLWHPHQAGEQQQQQQQKQPSTTTNQKQPTATAAPPQPEPQRDTASQPQQPPVPLATTAALSQAPRPTAPLPNMAVPTPLLPTPTTQMVQAGFEYVTTSSDEDDIFENTYANIEPLNKQPAKVEPVYATVIKKSKRENKEIAETKGLQMVEQKPEEQTQGTWAHLEQPKAGRPTSLRAPEERTPSPDGLDLSAIEDEALFSASEVVGLESDEDTTIEDLLADMAAGPYYEYFTAVGETESEDSSWDEMEMEGEVVRQNLEEATPSPSSDMVREELSSPSPSSTSYASSTPSDSSTSSVSEASQQDEVMVNEEEEEEEEEEDEGKQQEEVEEEEEEEEQELEEEEEDLEDIGGEEEEVTEEEQQEKDSHQEDVVVGGGGGGALGDTQQTTPLRLVRKEDVVVHALKAFTHYADLSVSVYSEEPRRPAPLDPVTSPSHLSLDSVPLPRDAGLVPPHLSPPRQTSASSIPSTQSCSQQLQAAPKKPPKYSSTLHVSLSTQKEVYEHTPLIKLQS</sequence>
<dbReference type="Pfam" id="PF16678">
    <property type="entry name" value="UBA_HOIP"/>
    <property type="match status" value="1"/>
</dbReference>
<feature type="compositionally biased region" description="Acidic residues" evidence="1">
    <location>
        <begin position="555"/>
        <end position="569"/>
    </location>
</feature>
<dbReference type="GO" id="GO:0036435">
    <property type="term" value="F:K48-linked polyubiquitin modification-dependent protein binding"/>
    <property type="evidence" value="ECO:0007669"/>
    <property type="project" value="TreeGrafter"/>
</dbReference>
<evidence type="ECO:0000313" key="4">
    <source>
        <dbReference type="Proteomes" id="UP001286313"/>
    </source>
</evidence>
<name>A0AAE1GJP0_PETCI</name>
<dbReference type="PANTHER" id="PTHR16004:SF2">
    <property type="entry name" value="E3 UBIQUITIN-PROTEIN LIGASE LUBEL"/>
    <property type="match status" value="1"/>
</dbReference>
<feature type="compositionally biased region" description="Low complexity" evidence="1">
    <location>
        <begin position="328"/>
        <end position="351"/>
    </location>
</feature>
<gene>
    <name evidence="3" type="ORF">Pcinc_005295</name>
</gene>
<feature type="compositionally biased region" description="Basic and acidic residues" evidence="1">
    <location>
        <begin position="27"/>
        <end position="36"/>
    </location>
</feature>
<dbReference type="PANTHER" id="PTHR16004">
    <property type="entry name" value="RING FINGER PROTEIN 31-RELATED"/>
    <property type="match status" value="1"/>
</dbReference>
<feature type="domain" description="E3 ubiquitin-protein ligase RNF31 UBA-like" evidence="2">
    <location>
        <begin position="161"/>
        <end position="310"/>
    </location>
</feature>
<comment type="caution">
    <text evidence="3">The sequence shown here is derived from an EMBL/GenBank/DDBJ whole genome shotgun (WGS) entry which is preliminary data.</text>
</comment>
<feature type="region of interest" description="Disordered" evidence="1">
    <location>
        <begin position="552"/>
        <end position="709"/>
    </location>
</feature>
<dbReference type="Proteomes" id="UP001286313">
    <property type="component" value="Unassembled WGS sequence"/>
</dbReference>
<dbReference type="GO" id="GO:0061630">
    <property type="term" value="F:ubiquitin protein ligase activity"/>
    <property type="evidence" value="ECO:0007669"/>
    <property type="project" value="TreeGrafter"/>
</dbReference>
<feature type="region of interest" description="Disordered" evidence="1">
    <location>
        <begin position="26"/>
        <end position="76"/>
    </location>
</feature>
<dbReference type="InterPro" id="IPR026254">
    <property type="entry name" value="RNF31-like"/>
</dbReference>
<evidence type="ECO:0000259" key="2">
    <source>
        <dbReference type="Pfam" id="PF16678"/>
    </source>
</evidence>
<feature type="compositionally biased region" description="Low complexity" evidence="1">
    <location>
        <begin position="593"/>
        <end position="624"/>
    </location>
</feature>
<dbReference type="GO" id="GO:0097039">
    <property type="term" value="P:protein linear polyubiquitination"/>
    <property type="evidence" value="ECO:0007669"/>
    <property type="project" value="TreeGrafter"/>
</dbReference>
<feature type="compositionally biased region" description="Polar residues" evidence="1">
    <location>
        <begin position="65"/>
        <end position="76"/>
    </location>
</feature>
<dbReference type="GO" id="GO:1990450">
    <property type="term" value="F:linear polyubiquitin binding"/>
    <property type="evidence" value="ECO:0007669"/>
    <property type="project" value="TreeGrafter"/>
</dbReference>
<proteinExistence type="predicted"/>
<feature type="region of interest" description="Disordered" evidence="1">
    <location>
        <begin position="729"/>
        <end position="806"/>
    </location>
</feature>
<dbReference type="EMBL" id="JAWQEG010000393">
    <property type="protein sequence ID" value="KAK3890763.1"/>
    <property type="molecule type" value="Genomic_DNA"/>
</dbReference>
<protein>
    <recommendedName>
        <fullName evidence="2">E3 ubiquitin-protein ligase RNF31 UBA-like domain-containing protein</fullName>
    </recommendedName>
</protein>
<feature type="compositionally biased region" description="Acidic residues" evidence="1">
    <location>
        <begin position="625"/>
        <end position="680"/>
    </location>
</feature>
<dbReference type="Gene3D" id="1.10.8.10">
    <property type="entry name" value="DNA helicase RuvA subunit, C-terminal domain"/>
    <property type="match status" value="1"/>
</dbReference>
<keyword evidence="4" id="KW-1185">Reference proteome</keyword>
<evidence type="ECO:0000256" key="1">
    <source>
        <dbReference type="SAM" id="MobiDB-lite"/>
    </source>
</evidence>
<organism evidence="3 4">
    <name type="scientific">Petrolisthes cinctipes</name>
    <name type="common">Flat porcelain crab</name>
    <dbReference type="NCBI Taxonomy" id="88211"/>
    <lineage>
        <taxon>Eukaryota</taxon>
        <taxon>Metazoa</taxon>
        <taxon>Ecdysozoa</taxon>
        <taxon>Arthropoda</taxon>
        <taxon>Crustacea</taxon>
        <taxon>Multicrustacea</taxon>
        <taxon>Malacostraca</taxon>
        <taxon>Eumalacostraca</taxon>
        <taxon>Eucarida</taxon>
        <taxon>Decapoda</taxon>
        <taxon>Pleocyemata</taxon>
        <taxon>Anomura</taxon>
        <taxon>Galatheoidea</taxon>
        <taxon>Porcellanidae</taxon>
        <taxon>Petrolisthes</taxon>
    </lineage>
</organism>
<dbReference type="AlphaFoldDB" id="A0AAE1GJP0"/>
<dbReference type="GO" id="GO:0070530">
    <property type="term" value="F:K63-linked polyubiquitin modification-dependent protein binding"/>
    <property type="evidence" value="ECO:0007669"/>
    <property type="project" value="TreeGrafter"/>
</dbReference>
<reference evidence="3" key="1">
    <citation type="submission" date="2023-10" db="EMBL/GenBank/DDBJ databases">
        <title>Genome assemblies of two species of porcelain crab, Petrolisthes cinctipes and Petrolisthes manimaculis (Anomura: Porcellanidae).</title>
        <authorList>
            <person name="Angst P."/>
        </authorList>
    </citation>
    <scope>NUCLEOTIDE SEQUENCE</scope>
    <source>
        <strain evidence="3">PB745_01</strain>
        <tissue evidence="3">Gill</tissue>
    </source>
</reference>
<evidence type="ECO:0000313" key="3">
    <source>
        <dbReference type="EMBL" id="KAK3890763.1"/>
    </source>
</evidence>
<accession>A0AAE1GJP0</accession>
<feature type="region of interest" description="Disordered" evidence="1">
    <location>
        <begin position="322"/>
        <end position="370"/>
    </location>
</feature>
<feature type="region of interest" description="Disordered" evidence="1">
    <location>
        <begin position="460"/>
        <end position="506"/>
    </location>
</feature>
<dbReference type="GO" id="GO:0071797">
    <property type="term" value="C:LUBAC complex"/>
    <property type="evidence" value="ECO:0007669"/>
    <property type="project" value="InterPro"/>
</dbReference>
<dbReference type="InterPro" id="IPR032065">
    <property type="entry name" value="RNF31-UBA"/>
</dbReference>
<feature type="compositionally biased region" description="Polar residues" evidence="1">
    <location>
        <begin position="775"/>
        <end position="794"/>
    </location>
</feature>
<dbReference type="Gene3D" id="6.10.140.1100">
    <property type="match status" value="1"/>
</dbReference>